<proteinExistence type="predicted"/>
<feature type="non-terminal residue" evidence="2">
    <location>
        <position position="1"/>
    </location>
</feature>
<dbReference type="AlphaFoldDB" id="A0A3E2GRV5"/>
<feature type="region of interest" description="Disordered" evidence="1">
    <location>
        <begin position="1"/>
        <end position="40"/>
    </location>
</feature>
<evidence type="ECO:0000313" key="2">
    <source>
        <dbReference type="EMBL" id="RFU23839.1"/>
    </source>
</evidence>
<reference evidence="2 3" key="1">
    <citation type="submission" date="2018-05" db="EMBL/GenBank/DDBJ databases">
        <title>Draft genome sequence of Scytalidium lignicola DSM 105466, a ubiquitous saprotrophic fungus.</title>
        <authorList>
            <person name="Buettner E."/>
            <person name="Gebauer A.M."/>
            <person name="Hofrichter M."/>
            <person name="Liers C."/>
            <person name="Kellner H."/>
        </authorList>
    </citation>
    <scope>NUCLEOTIDE SEQUENCE [LARGE SCALE GENOMIC DNA]</scope>
    <source>
        <strain evidence="2 3">DSM 105466</strain>
    </source>
</reference>
<gene>
    <name evidence="2" type="ORF">B7463_g12499</name>
</gene>
<sequence length="134" mass="14974">MNQDLETDIPVNNNNEQQLEEGSEEGSEEESEEGSEEEEVLEEVVMLPKQFTKSTEGLTVGELSRALGKKPAPLLPKPNPEPVQVPRALSLDLDLNSELEDDVEQVLIATLKEVKIARPDLFYGDRKKLKVYLA</sequence>
<dbReference type="EMBL" id="NCSJ02000585">
    <property type="protein sequence ID" value="RFU23839.1"/>
    <property type="molecule type" value="Genomic_DNA"/>
</dbReference>
<protein>
    <submittedName>
        <fullName evidence="2">Uncharacterized protein</fullName>
    </submittedName>
</protein>
<evidence type="ECO:0000313" key="3">
    <source>
        <dbReference type="Proteomes" id="UP000258309"/>
    </source>
</evidence>
<organism evidence="2 3">
    <name type="scientific">Scytalidium lignicola</name>
    <name type="common">Hyphomycete</name>
    <dbReference type="NCBI Taxonomy" id="5539"/>
    <lineage>
        <taxon>Eukaryota</taxon>
        <taxon>Fungi</taxon>
        <taxon>Dikarya</taxon>
        <taxon>Ascomycota</taxon>
        <taxon>Pezizomycotina</taxon>
        <taxon>Leotiomycetes</taxon>
        <taxon>Leotiomycetes incertae sedis</taxon>
        <taxon>Scytalidium</taxon>
    </lineage>
</organism>
<name>A0A3E2GRV5_SCYLI</name>
<feature type="compositionally biased region" description="Acidic residues" evidence="1">
    <location>
        <begin position="18"/>
        <end position="40"/>
    </location>
</feature>
<comment type="caution">
    <text evidence="2">The sequence shown here is derived from an EMBL/GenBank/DDBJ whole genome shotgun (WGS) entry which is preliminary data.</text>
</comment>
<evidence type="ECO:0000256" key="1">
    <source>
        <dbReference type="SAM" id="MobiDB-lite"/>
    </source>
</evidence>
<keyword evidence="3" id="KW-1185">Reference proteome</keyword>
<accession>A0A3E2GRV5</accession>
<feature type="non-terminal residue" evidence="2">
    <location>
        <position position="134"/>
    </location>
</feature>
<dbReference type="Proteomes" id="UP000258309">
    <property type="component" value="Unassembled WGS sequence"/>
</dbReference>